<evidence type="ECO:0000259" key="5">
    <source>
        <dbReference type="PROSITE" id="PS51340"/>
    </source>
</evidence>
<sequence>MTYDPAAYNKSIESLRASEFPQLAGSTYLDHAASTIYPKSLIDGFASDMLASIYGNPHSESLASQHTSNRIDNIRLRALDFLGATPDAFDLVFVSNATAALKLVADTFRACPHGFQFTYHNDSHTSVVGIRGESQRSKCLNTPDVVDWLAGNPPVFEHEVVSDSSSSENEDDAAPPVLFAYPTQSNMCGRRHPRSWAHDVRERQSRRAKTYTLVDAAAFAATSPLRLGDAETAPDFTIVSFTKIFGFPNLAALVVRRQAAHVFSWRKYFGGGTVDMVVCFEEEWHAPKAHMLHERLEDGTLPIHNILALDTAFDVQSKLYGTMADVSAHTSFLASCLYRGLSELRHWNGIAVCAFYSRDPSQPTKDAQQQPQTNGPVVTFNVLCDTGQFISPTEFDKLATTKKIDIRTGGLCNPGGIAAALQLQPWELRRNFSSGLRCGQESDLIGGRPVGVIRASLGAMSTATDVDQFISFVDNSFRTAAPNKAEARLTAQPVDTPTNIRTSFVVEDIFIYPIKSCGGFRVPHGTVWDARLEGLAWDREWVLVHRGTGQALSQKRYPRMALLKPSIDQQRGVLRVFCDAVPDVGREEVVIPLSINPTLFKTVANEGQVSRVCGDEVKVITYSSEELNNFFSDTLGVPCELARFPPGGTGAHQRLSKASFQKHQQQPRTSCPVAAVSEERHHILLANESAMLLVNTASVDALNYQIRESGGSREVSPSSFRPNIVVGPSSRMGDSSFQELAYAEDYWSSIRIGAYHYTMAGSCRRCQMVCVDQDTGERHQEPLATLSKTRRFGGKIFFGSHMHLPKACNKIIHNAGIVVGDVVEVDLS</sequence>
<comment type="similarity">
    <text evidence="4">Belongs to the class-V pyridoxal-phosphate-dependent aminotransferase family. MOCOS subfamily.</text>
</comment>
<gene>
    <name evidence="4" type="primary">hxB</name>
    <name evidence="6" type="ORF">MKZ38_006455</name>
</gene>
<dbReference type="Pfam" id="PF03476">
    <property type="entry name" value="MOSC_N"/>
    <property type="match status" value="1"/>
</dbReference>
<dbReference type="PANTHER" id="PTHR14237:SF80">
    <property type="entry name" value="MOLYBDENUM COFACTOR SULFURASE"/>
    <property type="match status" value="1"/>
</dbReference>
<dbReference type="Proteomes" id="UP001201980">
    <property type="component" value="Unassembled WGS sequence"/>
</dbReference>
<protein>
    <recommendedName>
        <fullName evidence="4">Molybdenum cofactor sulfurase</fullName>
        <shortName evidence="4">MCS</shortName>
        <shortName evidence="4">MOS</shortName>
        <shortName evidence="4">MoCo sulfurase</shortName>
        <ecNumber evidence="4">2.8.1.9</ecNumber>
    </recommendedName>
    <alternativeName>
        <fullName evidence="4">Molybdenum cofactor sulfurtransferase</fullName>
    </alternativeName>
</protein>
<dbReference type="Gene3D" id="3.40.640.10">
    <property type="entry name" value="Type I PLP-dependent aspartate aminotransferase-like (Major domain)"/>
    <property type="match status" value="1"/>
</dbReference>
<reference evidence="6" key="1">
    <citation type="submission" date="2022-07" db="EMBL/GenBank/DDBJ databases">
        <title>Draft genome sequence of Zalerion maritima ATCC 34329, a (micro)plastics degrading marine fungus.</title>
        <authorList>
            <person name="Paco A."/>
            <person name="Goncalves M.F.M."/>
            <person name="Rocha-Santos T.A.P."/>
            <person name="Alves A."/>
        </authorList>
    </citation>
    <scope>NUCLEOTIDE SEQUENCE</scope>
    <source>
        <strain evidence="6">ATCC 34329</strain>
    </source>
</reference>
<keyword evidence="1 4" id="KW-0808">Transferase</keyword>
<organism evidence="6 7">
    <name type="scientific">Zalerion maritima</name>
    <dbReference type="NCBI Taxonomy" id="339359"/>
    <lineage>
        <taxon>Eukaryota</taxon>
        <taxon>Fungi</taxon>
        <taxon>Dikarya</taxon>
        <taxon>Ascomycota</taxon>
        <taxon>Pezizomycotina</taxon>
        <taxon>Sordariomycetes</taxon>
        <taxon>Lulworthiomycetidae</taxon>
        <taxon>Lulworthiales</taxon>
        <taxon>Lulworthiaceae</taxon>
        <taxon>Zalerion</taxon>
    </lineage>
</organism>
<dbReference type="InterPro" id="IPR005302">
    <property type="entry name" value="MoCF_Sase_C"/>
</dbReference>
<keyword evidence="7" id="KW-1185">Reference proteome</keyword>
<keyword evidence="2 4" id="KW-0663">Pyridoxal phosphate</keyword>
<dbReference type="GO" id="GO:0008265">
    <property type="term" value="F:molybdenum cofactor sulfurtransferase activity"/>
    <property type="evidence" value="ECO:0007669"/>
    <property type="project" value="UniProtKB-UniRule"/>
</dbReference>
<dbReference type="Gene3D" id="3.90.1150.10">
    <property type="entry name" value="Aspartate Aminotransferase, domain 1"/>
    <property type="match status" value="1"/>
</dbReference>
<dbReference type="EC" id="2.8.1.9" evidence="4"/>
<dbReference type="InterPro" id="IPR015422">
    <property type="entry name" value="PyrdxlP-dep_Trfase_small"/>
</dbReference>
<evidence type="ECO:0000313" key="7">
    <source>
        <dbReference type="Proteomes" id="UP001201980"/>
    </source>
</evidence>
<comment type="caution">
    <text evidence="6">The sequence shown here is derived from an EMBL/GenBank/DDBJ whole genome shotgun (WGS) entry which is preliminary data.</text>
</comment>
<evidence type="ECO:0000256" key="1">
    <source>
        <dbReference type="ARBA" id="ARBA00022679"/>
    </source>
</evidence>
<dbReference type="SUPFAM" id="SSF53383">
    <property type="entry name" value="PLP-dependent transferases"/>
    <property type="match status" value="1"/>
</dbReference>
<feature type="active site" evidence="4">
    <location>
        <position position="412"/>
    </location>
</feature>
<dbReference type="PANTHER" id="PTHR14237">
    <property type="entry name" value="MOLYBDOPTERIN COFACTOR SULFURASE MOSC"/>
    <property type="match status" value="1"/>
</dbReference>
<dbReference type="InterPro" id="IPR000192">
    <property type="entry name" value="Aminotrans_V_dom"/>
</dbReference>
<feature type="modified residue" description="N6-(pyridoxal phosphate)lysine" evidence="4">
    <location>
        <position position="243"/>
    </location>
</feature>
<dbReference type="GO" id="GO:0030170">
    <property type="term" value="F:pyridoxal phosphate binding"/>
    <property type="evidence" value="ECO:0007669"/>
    <property type="project" value="UniProtKB-UniRule"/>
</dbReference>
<dbReference type="GO" id="GO:0006777">
    <property type="term" value="P:Mo-molybdopterin cofactor biosynthetic process"/>
    <property type="evidence" value="ECO:0007669"/>
    <property type="project" value="UniProtKB-UniRule"/>
</dbReference>
<dbReference type="HAMAP" id="MF_03050">
    <property type="entry name" value="MOCOS"/>
    <property type="match status" value="1"/>
</dbReference>
<dbReference type="InterPro" id="IPR015424">
    <property type="entry name" value="PyrdxlP-dep_Trfase"/>
</dbReference>
<evidence type="ECO:0000256" key="2">
    <source>
        <dbReference type="ARBA" id="ARBA00022898"/>
    </source>
</evidence>
<dbReference type="InterPro" id="IPR005303">
    <property type="entry name" value="MOCOS_middle"/>
</dbReference>
<dbReference type="PROSITE" id="PS51340">
    <property type="entry name" value="MOSC"/>
    <property type="match status" value="1"/>
</dbReference>
<feature type="domain" description="MOSC" evidence="5">
    <location>
        <begin position="668"/>
        <end position="826"/>
    </location>
</feature>
<accession>A0AAD5WTY4</accession>
<dbReference type="EMBL" id="JAKWBI020000039">
    <property type="protein sequence ID" value="KAJ2905062.1"/>
    <property type="molecule type" value="Genomic_DNA"/>
</dbReference>
<dbReference type="GO" id="GO:0030151">
    <property type="term" value="F:molybdenum ion binding"/>
    <property type="evidence" value="ECO:0007669"/>
    <property type="project" value="UniProtKB-UniRule"/>
</dbReference>
<name>A0AAD5WTY4_9PEZI</name>
<comment type="function">
    <text evidence="4">Sulfurates the molybdenum cofactor. Sulfation of molybdenum is essential for xanthine dehydrogenase (XDH) and aldehyde oxidase (ADO) enzymes in which molybdenum cofactor is liganded by 1 oxygen and 1 sulfur atom in active form.</text>
</comment>
<comment type="catalytic activity">
    <reaction evidence="4">
        <text>Mo-molybdopterin + L-cysteine + AH2 = thio-Mo-molybdopterin + L-alanine + A + H2O</text>
        <dbReference type="Rhea" id="RHEA:42636"/>
        <dbReference type="ChEBI" id="CHEBI:13193"/>
        <dbReference type="ChEBI" id="CHEBI:15377"/>
        <dbReference type="ChEBI" id="CHEBI:17499"/>
        <dbReference type="ChEBI" id="CHEBI:35235"/>
        <dbReference type="ChEBI" id="CHEBI:57972"/>
        <dbReference type="ChEBI" id="CHEBI:71302"/>
        <dbReference type="ChEBI" id="CHEBI:82685"/>
        <dbReference type="EC" id="2.8.1.9"/>
    </reaction>
</comment>
<evidence type="ECO:0000256" key="3">
    <source>
        <dbReference type="ARBA" id="ARBA00023150"/>
    </source>
</evidence>
<keyword evidence="3 4" id="KW-0501">Molybdenum cofactor biosynthesis</keyword>
<dbReference type="SUPFAM" id="SSF141673">
    <property type="entry name" value="MOSC N-terminal domain-like"/>
    <property type="match status" value="1"/>
</dbReference>
<dbReference type="InterPro" id="IPR015421">
    <property type="entry name" value="PyrdxlP-dep_Trfase_major"/>
</dbReference>
<dbReference type="InterPro" id="IPR028886">
    <property type="entry name" value="MoCo_sulfurase"/>
</dbReference>
<dbReference type="GO" id="GO:0016829">
    <property type="term" value="F:lyase activity"/>
    <property type="evidence" value="ECO:0007669"/>
    <property type="project" value="UniProtKB-UniRule"/>
</dbReference>
<dbReference type="Pfam" id="PF00266">
    <property type="entry name" value="Aminotran_5"/>
    <property type="match status" value="2"/>
</dbReference>
<comment type="cofactor">
    <cofactor evidence="4">
        <name>pyridoxal 5'-phosphate</name>
        <dbReference type="ChEBI" id="CHEBI:597326"/>
    </cofactor>
</comment>
<evidence type="ECO:0000313" key="6">
    <source>
        <dbReference type="EMBL" id="KAJ2905062.1"/>
    </source>
</evidence>
<proteinExistence type="inferred from homology"/>
<dbReference type="Pfam" id="PF03473">
    <property type="entry name" value="MOSC"/>
    <property type="match status" value="1"/>
</dbReference>
<evidence type="ECO:0000256" key="4">
    <source>
        <dbReference type="HAMAP-Rule" id="MF_03050"/>
    </source>
</evidence>
<dbReference type="AlphaFoldDB" id="A0AAD5WTY4"/>